<dbReference type="InterPro" id="IPR036097">
    <property type="entry name" value="HisK_dim/P_sf"/>
</dbReference>
<feature type="region of interest" description="Disordered" evidence="7">
    <location>
        <begin position="287"/>
        <end position="325"/>
    </location>
</feature>
<dbReference type="PROSITE" id="PS50110">
    <property type="entry name" value="RESPONSE_REGULATORY"/>
    <property type="match status" value="1"/>
</dbReference>
<evidence type="ECO:0000313" key="10">
    <source>
        <dbReference type="EMBL" id="KAJ5391983.1"/>
    </source>
</evidence>
<feature type="modified residue" description="4-aspartylphosphate" evidence="6">
    <location>
        <position position="1225"/>
    </location>
</feature>
<proteinExistence type="predicted"/>
<dbReference type="PANTHER" id="PTHR43047:SF72">
    <property type="entry name" value="OSMOSENSING HISTIDINE PROTEIN KINASE SLN1"/>
    <property type="match status" value="1"/>
</dbReference>
<sequence>MAAIIGLGAHSRYRLAQEREFHKYIPHEQSSSRYAPFDRASSDGFNPQASSDSALTSYAQLATNRLGVERAFISLFDSTHQHVLTEATPSLSLIGGRMANDSERLILGSCVFPKERGLCHCVESTSRRPSGHQAGDSGDQDNIFIALDVKNFERFNPSNLQAGLSQIRSFIAVPIISPRGYKIGALTVMDSKARSSEPDQHSRQFLKDLAATVMEHLAMREATVKSRRAERMIVGLGSFVEGRSTLRDSWSEAHAQHSAAETSGESTEGQLNIEQQDLQQLAQETGRKSLAIRQPPRRAHRSRASSPKSDGSVQKPPPDQANNPQIAGIEFTQDKNSARAVLTGSGLKQDDFPTSIRNVFSRAANLLRESIGAEGVMFLDADSQRFGDLVDVNKRRLSGSGSYDGTKSSGEDESAGSESSSRRSISDTDQDSENGNTRVSECLGFSSSRMSSINDEERAGRAVMVPEPLFTSLINRYPQGKIFTYNSNGSVSEDSDHRGQKESGSDNATTPHEKDRRTSSKRTRGSSFQRHADDLIKIFSGARNVLVLPIWDSDRKRWFAGALIWTNEPHRIFTLENELVYTSAFANSIMAEIRRIDVEVAERAKSNLVSSITHELRNPLHGILGTADILSDTAMNALQHGMVHTVESCGRTLLDTINSLLDLTFIDQYRKGDTVQNGKRRKKSNSHRNMPLGQNPSISHVELDAVLEEVTDCVFAGHCFYNHPQAPPPALTESSSRSAGQAKQADPVGPRASQVTVIFDIDPDTEWDFETHAGAWRRILMNVFGNALKYTSSGYIYLGLKSSLSSNSTPKKSHSKQKQGFYVTITVKDTGKGIGPKFLQNDLFSPFKQEDPLASGSGLGLSIVRQAVSLLGGSIEIESTLGQGTQISIHAPLAKSIKTSDSSSSRSISSLKAQTEGRKMGILGFGQSLRSQRDTALYSSLERMCHEWFGFEVTNLSPSEGETFDFDFFLAVQTELDCEDVGGRDIFGLARRFGFGDTQNSPVIVICQSPEEAHRMYVASKNRSEATFFEFVSQPCGPRKLARAMNMCIKRQREQQQGRLESAEPTLWVEVPKSSHLPVDIDASDRPQDRMKINKRPTAETMTKQDTGRPYQTPESPQVDPKQTSMSELPVKREDGAPSNDTRDSKERSVLLVDDNDVNLQLLCAYAKKDGLAYKSAKDGAQAVDLFKADPGAFQAIVIGMLSYFPIDPDVYSILFSSVRLTMLDISMPVMDGFTASREIRRIEKEFRAGLSESARNALPLTIIAALTGLDSAGAQKEALGSGINTFLVKPLKRKDLQAVLHRKLEI</sequence>
<feature type="region of interest" description="Disordered" evidence="7">
    <location>
        <begin position="674"/>
        <end position="696"/>
    </location>
</feature>
<dbReference type="SUPFAM" id="SSF55874">
    <property type="entry name" value="ATPase domain of HSP90 chaperone/DNA topoisomerase II/histidine kinase"/>
    <property type="match status" value="1"/>
</dbReference>
<dbReference type="Gene3D" id="3.30.450.40">
    <property type="match status" value="1"/>
</dbReference>
<keyword evidence="4" id="KW-0808">Transferase</keyword>
<reference evidence="10" key="1">
    <citation type="submission" date="2022-12" db="EMBL/GenBank/DDBJ databases">
        <authorList>
            <person name="Petersen C."/>
        </authorList>
    </citation>
    <scope>NUCLEOTIDE SEQUENCE</scope>
    <source>
        <strain evidence="10">IBT 29677</strain>
    </source>
</reference>
<evidence type="ECO:0000256" key="3">
    <source>
        <dbReference type="ARBA" id="ARBA00022553"/>
    </source>
</evidence>
<dbReference type="CDD" id="cd17546">
    <property type="entry name" value="REC_hyHK_CKI1_RcsC-like"/>
    <property type="match status" value="1"/>
</dbReference>
<accession>A0A9W9VYT9</accession>
<dbReference type="Proteomes" id="UP001147747">
    <property type="component" value="Unassembled WGS sequence"/>
</dbReference>
<feature type="compositionally biased region" description="Basic and acidic residues" evidence="7">
    <location>
        <begin position="1130"/>
        <end position="1148"/>
    </location>
</feature>
<dbReference type="SUPFAM" id="SSF52172">
    <property type="entry name" value="CheY-like"/>
    <property type="match status" value="1"/>
</dbReference>
<dbReference type="Gene3D" id="3.30.565.10">
    <property type="entry name" value="Histidine kinase-like ATPase, C-terminal domain"/>
    <property type="match status" value="1"/>
</dbReference>
<comment type="caution">
    <text evidence="10">The sequence shown here is derived from an EMBL/GenBank/DDBJ whole genome shotgun (WGS) entry which is preliminary data.</text>
</comment>
<dbReference type="InterPro" id="IPR003661">
    <property type="entry name" value="HisK_dim/P_dom"/>
</dbReference>
<dbReference type="OrthoDB" id="303614at2759"/>
<dbReference type="CDD" id="cd00082">
    <property type="entry name" value="HisKA"/>
    <property type="match status" value="1"/>
</dbReference>
<gene>
    <name evidence="10" type="ORF">N7509_007473</name>
</gene>
<feature type="domain" description="Histidine kinase" evidence="8">
    <location>
        <begin position="611"/>
        <end position="895"/>
    </location>
</feature>
<feature type="compositionally biased region" description="Basic and acidic residues" evidence="7">
    <location>
        <begin position="1083"/>
        <end position="1092"/>
    </location>
</feature>
<feature type="region of interest" description="Disordered" evidence="7">
    <location>
        <begin position="1078"/>
        <end position="1148"/>
    </location>
</feature>
<dbReference type="InterPro" id="IPR004358">
    <property type="entry name" value="Sig_transdc_His_kin-like_C"/>
</dbReference>
<evidence type="ECO:0000313" key="11">
    <source>
        <dbReference type="Proteomes" id="UP001147747"/>
    </source>
</evidence>
<dbReference type="InterPro" id="IPR001789">
    <property type="entry name" value="Sig_transdc_resp-reg_receiver"/>
</dbReference>
<dbReference type="GO" id="GO:0000155">
    <property type="term" value="F:phosphorelay sensor kinase activity"/>
    <property type="evidence" value="ECO:0007669"/>
    <property type="project" value="InterPro"/>
</dbReference>
<feature type="compositionally biased region" description="Polar residues" evidence="7">
    <location>
        <begin position="1113"/>
        <end position="1127"/>
    </location>
</feature>
<keyword evidence="11" id="KW-1185">Reference proteome</keyword>
<dbReference type="InterPro" id="IPR003018">
    <property type="entry name" value="GAF"/>
</dbReference>
<evidence type="ECO:0000256" key="5">
    <source>
        <dbReference type="ARBA" id="ARBA00022777"/>
    </source>
</evidence>
<feature type="region of interest" description="Disordered" evidence="7">
    <location>
        <begin position="250"/>
        <end position="269"/>
    </location>
</feature>
<evidence type="ECO:0000256" key="7">
    <source>
        <dbReference type="SAM" id="MobiDB-lite"/>
    </source>
</evidence>
<dbReference type="InterPro" id="IPR036890">
    <property type="entry name" value="HATPase_C_sf"/>
</dbReference>
<evidence type="ECO:0000256" key="6">
    <source>
        <dbReference type="PROSITE-ProRule" id="PRU00169"/>
    </source>
</evidence>
<feature type="compositionally biased region" description="Polar residues" evidence="7">
    <location>
        <begin position="433"/>
        <end position="443"/>
    </location>
</feature>
<feature type="compositionally biased region" description="Polar residues" evidence="7">
    <location>
        <begin position="732"/>
        <end position="741"/>
    </location>
</feature>
<dbReference type="SMART" id="SM00387">
    <property type="entry name" value="HATPase_c"/>
    <property type="match status" value="1"/>
</dbReference>
<dbReference type="GO" id="GO:0005886">
    <property type="term" value="C:plasma membrane"/>
    <property type="evidence" value="ECO:0007669"/>
    <property type="project" value="TreeGrafter"/>
</dbReference>
<dbReference type="InterPro" id="IPR003594">
    <property type="entry name" value="HATPase_dom"/>
</dbReference>
<dbReference type="SMART" id="SM00065">
    <property type="entry name" value="GAF"/>
    <property type="match status" value="1"/>
</dbReference>
<dbReference type="EMBL" id="JAPZBU010000008">
    <property type="protein sequence ID" value="KAJ5391983.1"/>
    <property type="molecule type" value="Genomic_DNA"/>
</dbReference>
<dbReference type="SMART" id="SM00388">
    <property type="entry name" value="HisKA"/>
    <property type="match status" value="1"/>
</dbReference>
<dbReference type="Gene3D" id="1.10.287.130">
    <property type="match status" value="1"/>
</dbReference>
<feature type="domain" description="Response regulatory" evidence="9">
    <location>
        <begin position="1149"/>
        <end position="1305"/>
    </location>
</feature>
<feature type="compositionally biased region" description="Polar residues" evidence="7">
    <location>
        <begin position="259"/>
        <end position="269"/>
    </location>
</feature>
<dbReference type="PANTHER" id="PTHR43047">
    <property type="entry name" value="TWO-COMPONENT HISTIDINE PROTEIN KINASE"/>
    <property type="match status" value="1"/>
</dbReference>
<dbReference type="Pfam" id="PF01590">
    <property type="entry name" value="GAF"/>
    <property type="match status" value="1"/>
</dbReference>
<dbReference type="SUPFAM" id="SSF47384">
    <property type="entry name" value="Homodimeric domain of signal transducing histidine kinase"/>
    <property type="match status" value="1"/>
</dbReference>
<evidence type="ECO:0000256" key="1">
    <source>
        <dbReference type="ARBA" id="ARBA00000085"/>
    </source>
</evidence>
<feature type="region of interest" description="Disordered" evidence="7">
    <location>
        <begin position="488"/>
        <end position="528"/>
    </location>
</feature>
<comment type="catalytic activity">
    <reaction evidence="1">
        <text>ATP + protein L-histidine = ADP + protein N-phospho-L-histidine.</text>
        <dbReference type="EC" id="2.7.13.3"/>
    </reaction>
</comment>
<dbReference type="Pfam" id="PF00512">
    <property type="entry name" value="HisKA"/>
    <property type="match status" value="1"/>
</dbReference>
<feature type="region of interest" description="Disordered" evidence="7">
    <location>
        <begin position="727"/>
        <end position="749"/>
    </location>
</feature>
<evidence type="ECO:0000259" key="8">
    <source>
        <dbReference type="PROSITE" id="PS50109"/>
    </source>
</evidence>
<reference evidence="10" key="2">
    <citation type="journal article" date="2023" name="IMA Fungus">
        <title>Comparative genomic study of the Penicillium genus elucidates a diverse pangenome and 15 lateral gene transfer events.</title>
        <authorList>
            <person name="Petersen C."/>
            <person name="Sorensen T."/>
            <person name="Nielsen M.R."/>
            <person name="Sondergaard T.E."/>
            <person name="Sorensen J.L."/>
            <person name="Fitzpatrick D.A."/>
            <person name="Frisvad J.C."/>
            <person name="Nielsen K.L."/>
        </authorList>
    </citation>
    <scope>NUCLEOTIDE SEQUENCE</scope>
    <source>
        <strain evidence="10">IBT 29677</strain>
    </source>
</reference>
<dbReference type="GeneID" id="81371090"/>
<dbReference type="InterPro" id="IPR029016">
    <property type="entry name" value="GAF-like_dom_sf"/>
</dbReference>
<dbReference type="Pfam" id="PF02518">
    <property type="entry name" value="HATPase_c"/>
    <property type="match status" value="1"/>
</dbReference>
<organism evidence="10 11">
    <name type="scientific">Penicillium cosmopolitanum</name>
    <dbReference type="NCBI Taxonomy" id="1131564"/>
    <lineage>
        <taxon>Eukaryota</taxon>
        <taxon>Fungi</taxon>
        <taxon>Dikarya</taxon>
        <taxon>Ascomycota</taxon>
        <taxon>Pezizomycotina</taxon>
        <taxon>Eurotiomycetes</taxon>
        <taxon>Eurotiomycetidae</taxon>
        <taxon>Eurotiales</taxon>
        <taxon>Aspergillaceae</taxon>
        <taxon>Penicillium</taxon>
    </lineage>
</organism>
<dbReference type="PRINTS" id="PR00344">
    <property type="entry name" value="BCTRLSENSOR"/>
</dbReference>
<keyword evidence="5" id="KW-0418">Kinase</keyword>
<name>A0A9W9VYT9_9EURO</name>
<feature type="compositionally biased region" description="Basic and acidic residues" evidence="7">
    <location>
        <begin position="494"/>
        <end position="504"/>
    </location>
</feature>
<dbReference type="Gene3D" id="3.40.50.2300">
    <property type="match status" value="1"/>
</dbReference>
<dbReference type="SMART" id="SM00448">
    <property type="entry name" value="REC"/>
    <property type="match status" value="1"/>
</dbReference>
<dbReference type="InterPro" id="IPR005467">
    <property type="entry name" value="His_kinase_dom"/>
</dbReference>
<dbReference type="FunFam" id="1.10.287.130:FF:000023">
    <property type="entry name" value="Sensor histidine kinase/response regulator, putative"/>
    <property type="match status" value="1"/>
</dbReference>
<evidence type="ECO:0000256" key="2">
    <source>
        <dbReference type="ARBA" id="ARBA00012438"/>
    </source>
</evidence>
<dbReference type="InterPro" id="IPR011006">
    <property type="entry name" value="CheY-like_superfamily"/>
</dbReference>
<dbReference type="RefSeq" id="XP_056487661.1">
    <property type="nucleotide sequence ID" value="XM_056632110.1"/>
</dbReference>
<dbReference type="EC" id="2.7.13.3" evidence="2"/>
<keyword evidence="3 6" id="KW-0597">Phosphoprotein</keyword>
<dbReference type="PROSITE" id="PS50109">
    <property type="entry name" value="HIS_KIN"/>
    <property type="match status" value="1"/>
</dbReference>
<feature type="region of interest" description="Disordered" evidence="7">
    <location>
        <begin position="395"/>
        <end position="443"/>
    </location>
</feature>
<dbReference type="GO" id="GO:0009927">
    <property type="term" value="F:histidine phosphotransfer kinase activity"/>
    <property type="evidence" value="ECO:0007669"/>
    <property type="project" value="TreeGrafter"/>
</dbReference>
<evidence type="ECO:0000259" key="9">
    <source>
        <dbReference type="PROSITE" id="PS50110"/>
    </source>
</evidence>
<evidence type="ECO:0000256" key="4">
    <source>
        <dbReference type="ARBA" id="ARBA00022679"/>
    </source>
</evidence>
<dbReference type="SUPFAM" id="SSF55781">
    <property type="entry name" value="GAF domain-like"/>
    <property type="match status" value="1"/>
</dbReference>
<protein>
    <recommendedName>
        <fullName evidence="2">histidine kinase</fullName>
        <ecNumber evidence="2">2.7.13.3</ecNumber>
    </recommendedName>
</protein>